<protein>
    <submittedName>
        <fullName evidence="1">Uncharacterized protein</fullName>
    </submittedName>
</protein>
<gene>
    <name evidence="1" type="ORF">GCM10009726_00310</name>
</gene>
<comment type="caution">
    <text evidence="1">The sequence shown here is derived from an EMBL/GenBank/DDBJ whole genome shotgun (WGS) entry which is preliminary data.</text>
</comment>
<organism evidence="1 2">
    <name type="scientific">Nocardioides furvisabuli</name>
    <dbReference type="NCBI Taxonomy" id="375542"/>
    <lineage>
        <taxon>Bacteria</taxon>
        <taxon>Bacillati</taxon>
        <taxon>Actinomycetota</taxon>
        <taxon>Actinomycetes</taxon>
        <taxon>Propionibacteriales</taxon>
        <taxon>Nocardioidaceae</taxon>
        <taxon>Nocardioides</taxon>
    </lineage>
</organism>
<reference evidence="2" key="1">
    <citation type="journal article" date="2019" name="Int. J. Syst. Evol. Microbiol.">
        <title>The Global Catalogue of Microorganisms (GCM) 10K type strain sequencing project: providing services to taxonomists for standard genome sequencing and annotation.</title>
        <authorList>
            <consortium name="The Broad Institute Genomics Platform"/>
            <consortium name="The Broad Institute Genome Sequencing Center for Infectious Disease"/>
            <person name="Wu L."/>
            <person name="Ma J."/>
        </authorList>
    </citation>
    <scope>NUCLEOTIDE SEQUENCE [LARGE SCALE GENOMIC DNA]</scope>
    <source>
        <strain evidence="2">JCM 13813</strain>
    </source>
</reference>
<proteinExistence type="predicted"/>
<accession>A0ABN2WKP1</accession>
<name>A0ABN2WKP1_9ACTN</name>
<dbReference type="Proteomes" id="UP001501161">
    <property type="component" value="Unassembled WGS sequence"/>
</dbReference>
<keyword evidence="2" id="KW-1185">Reference proteome</keyword>
<dbReference type="EMBL" id="BAAAMQ010000002">
    <property type="protein sequence ID" value="GAA2093766.1"/>
    <property type="molecule type" value="Genomic_DNA"/>
</dbReference>
<sequence length="55" mass="5884">MGGRDRCLPPGAVAAVRDVALYHWQVDGVRIAHATTPTYILTDAAAGLRLSVRHS</sequence>
<evidence type="ECO:0000313" key="2">
    <source>
        <dbReference type="Proteomes" id="UP001501161"/>
    </source>
</evidence>
<evidence type="ECO:0000313" key="1">
    <source>
        <dbReference type="EMBL" id="GAA2093766.1"/>
    </source>
</evidence>